<proteinExistence type="predicted"/>
<dbReference type="AlphaFoldDB" id="A0A8X6RBL3"/>
<sequence length="62" mass="7235">CFEEKFFDMGIESQTIPIPRLVYSKSVELVKEDARFFASFEYRNPSVMMCENKFKVEPASST</sequence>
<dbReference type="Proteomes" id="UP000887159">
    <property type="component" value="Unassembled WGS sequence"/>
</dbReference>
<organism evidence="1 2">
    <name type="scientific">Trichonephila clavipes</name>
    <name type="common">Golden silk orbweaver</name>
    <name type="synonym">Nephila clavipes</name>
    <dbReference type="NCBI Taxonomy" id="2585209"/>
    <lineage>
        <taxon>Eukaryota</taxon>
        <taxon>Metazoa</taxon>
        <taxon>Ecdysozoa</taxon>
        <taxon>Arthropoda</taxon>
        <taxon>Chelicerata</taxon>
        <taxon>Arachnida</taxon>
        <taxon>Araneae</taxon>
        <taxon>Araneomorphae</taxon>
        <taxon>Entelegynae</taxon>
        <taxon>Araneoidea</taxon>
        <taxon>Nephilidae</taxon>
        <taxon>Trichonephila</taxon>
    </lineage>
</organism>
<reference evidence="1" key="1">
    <citation type="submission" date="2020-08" db="EMBL/GenBank/DDBJ databases">
        <title>Multicomponent nature underlies the extraordinary mechanical properties of spider dragline silk.</title>
        <authorList>
            <person name="Kono N."/>
            <person name="Nakamura H."/>
            <person name="Mori M."/>
            <person name="Yoshida Y."/>
            <person name="Ohtoshi R."/>
            <person name="Malay A.D."/>
            <person name="Moran D.A.P."/>
            <person name="Tomita M."/>
            <person name="Numata K."/>
            <person name="Arakawa K."/>
        </authorList>
    </citation>
    <scope>NUCLEOTIDE SEQUENCE</scope>
</reference>
<accession>A0A8X6RBL3</accession>
<protein>
    <submittedName>
        <fullName evidence="1">Uncharacterized protein</fullName>
    </submittedName>
</protein>
<evidence type="ECO:0000313" key="1">
    <source>
        <dbReference type="EMBL" id="GFX89629.1"/>
    </source>
</evidence>
<comment type="caution">
    <text evidence="1">The sequence shown here is derived from an EMBL/GenBank/DDBJ whole genome shotgun (WGS) entry which is preliminary data.</text>
</comment>
<gene>
    <name evidence="1" type="ORF">TNCV_872931</name>
</gene>
<dbReference type="EMBL" id="BMAU01021075">
    <property type="protein sequence ID" value="GFX89629.1"/>
    <property type="molecule type" value="Genomic_DNA"/>
</dbReference>
<keyword evidence="2" id="KW-1185">Reference proteome</keyword>
<feature type="non-terminal residue" evidence="1">
    <location>
        <position position="1"/>
    </location>
</feature>
<evidence type="ECO:0000313" key="2">
    <source>
        <dbReference type="Proteomes" id="UP000887159"/>
    </source>
</evidence>
<name>A0A8X6RBL3_TRICX</name>